<keyword evidence="4" id="KW-1133">Transmembrane helix</keyword>
<dbReference type="GO" id="GO:0048471">
    <property type="term" value="C:perinuclear region of cytoplasm"/>
    <property type="evidence" value="ECO:0007669"/>
    <property type="project" value="UniProtKB-SubCell"/>
</dbReference>
<evidence type="ECO:0000256" key="3">
    <source>
        <dbReference type="ARBA" id="ARBA00022892"/>
    </source>
</evidence>
<dbReference type="InterPro" id="IPR011012">
    <property type="entry name" value="Longin-like_dom_sf"/>
</dbReference>
<comment type="similarity">
    <text evidence="2">Belongs to the TRAPP small subunits family. Sedlin subfamily.</text>
</comment>
<dbReference type="Gene3D" id="3.30.450.70">
    <property type="match status" value="1"/>
</dbReference>
<organism evidence="5 6">
    <name type="scientific">Neovison vison</name>
    <name type="common">American mink</name>
    <name type="synonym">Mustela vison</name>
    <dbReference type="NCBI Taxonomy" id="452646"/>
    <lineage>
        <taxon>Eukaryota</taxon>
        <taxon>Metazoa</taxon>
        <taxon>Chordata</taxon>
        <taxon>Craniata</taxon>
        <taxon>Vertebrata</taxon>
        <taxon>Euteleostomi</taxon>
        <taxon>Mammalia</taxon>
        <taxon>Eutheria</taxon>
        <taxon>Laurasiatheria</taxon>
        <taxon>Carnivora</taxon>
        <taxon>Caniformia</taxon>
        <taxon>Musteloidea</taxon>
        <taxon>Mustelidae</taxon>
        <taxon>Mustelinae</taxon>
        <taxon>Neogale</taxon>
    </lineage>
</organism>
<dbReference type="Proteomes" id="UP000694425">
    <property type="component" value="Unplaced"/>
</dbReference>
<dbReference type="Pfam" id="PF04628">
    <property type="entry name" value="Sedlin_N"/>
    <property type="match status" value="1"/>
</dbReference>
<dbReference type="AlphaFoldDB" id="A0A8C7A959"/>
<comment type="subcellular location">
    <subcellularLocation>
        <location evidence="1">Cytoplasm</location>
        <location evidence="1">Perinuclear region</location>
    </subcellularLocation>
</comment>
<protein>
    <submittedName>
        <fullName evidence="5">Uncharacterized protein</fullName>
    </submittedName>
</protein>
<reference evidence="5" key="2">
    <citation type="submission" date="2025-09" db="UniProtKB">
        <authorList>
            <consortium name="Ensembl"/>
        </authorList>
    </citation>
    <scope>IDENTIFICATION</scope>
</reference>
<keyword evidence="6" id="KW-1185">Reference proteome</keyword>
<dbReference type="InterPro" id="IPR006722">
    <property type="entry name" value="Sedlin"/>
</dbReference>
<proteinExistence type="inferred from homology"/>
<evidence type="ECO:0000256" key="1">
    <source>
        <dbReference type="ARBA" id="ARBA00004556"/>
    </source>
</evidence>
<keyword evidence="4" id="KW-0812">Transmembrane</keyword>
<dbReference type="SUPFAM" id="SSF64356">
    <property type="entry name" value="SNARE-like"/>
    <property type="match status" value="1"/>
</dbReference>
<feature type="transmembrane region" description="Helical" evidence="4">
    <location>
        <begin position="82"/>
        <end position="106"/>
    </location>
</feature>
<reference evidence="5" key="1">
    <citation type="submission" date="2025-08" db="UniProtKB">
        <authorList>
            <consortium name="Ensembl"/>
        </authorList>
    </citation>
    <scope>IDENTIFICATION</scope>
</reference>
<keyword evidence="4" id="KW-0472">Membrane</keyword>
<evidence type="ECO:0000256" key="2">
    <source>
        <dbReference type="ARBA" id="ARBA00006626"/>
    </source>
</evidence>
<evidence type="ECO:0000313" key="6">
    <source>
        <dbReference type="Proteomes" id="UP000694425"/>
    </source>
</evidence>
<name>A0A8C7A959_NEOVI</name>
<keyword evidence="3" id="KW-0813">Transport</keyword>
<dbReference type="Ensembl" id="ENSNVIT00000004415.1">
    <property type="protein sequence ID" value="ENSNVIP00000003767.1"/>
    <property type="gene ID" value="ENSNVIG00000003012.1"/>
</dbReference>
<sequence>MFESFCFIIAGHLDNPVFEMEFLPPGKAESNNDHRHLNWLIAHTALSPIAENTWLPNHRNGYHCLENYFSVLGNNLVLFLKFFLSSCFLFFLSLSSIFLILSVLAWGTWVA</sequence>
<evidence type="ECO:0000256" key="4">
    <source>
        <dbReference type="SAM" id="Phobius"/>
    </source>
</evidence>
<keyword evidence="3" id="KW-0931">ER-Golgi transport</keyword>
<dbReference type="GO" id="GO:0006888">
    <property type="term" value="P:endoplasmic reticulum to Golgi vesicle-mediated transport"/>
    <property type="evidence" value="ECO:0007669"/>
    <property type="project" value="InterPro"/>
</dbReference>
<accession>A0A8C7A959</accession>
<evidence type="ECO:0000313" key="5">
    <source>
        <dbReference type="Ensembl" id="ENSNVIP00000003767.1"/>
    </source>
</evidence>